<feature type="signal peptide" evidence="7">
    <location>
        <begin position="1"/>
        <end position="17"/>
    </location>
</feature>
<evidence type="ECO:0000256" key="6">
    <source>
        <dbReference type="ARBA" id="ARBA00047696"/>
    </source>
</evidence>
<dbReference type="GO" id="GO:0009051">
    <property type="term" value="P:pentose-phosphate shunt, oxidative branch"/>
    <property type="evidence" value="ECO:0007669"/>
    <property type="project" value="TreeGrafter"/>
</dbReference>
<dbReference type="RefSeq" id="XP_008485920.3">
    <property type="nucleotide sequence ID" value="XM_008487698.3"/>
</dbReference>
<evidence type="ECO:0000256" key="3">
    <source>
        <dbReference type="ARBA" id="ARBA00022857"/>
    </source>
</evidence>
<keyword evidence="4" id="KW-0560">Oxidoreductase</keyword>
<dbReference type="SUPFAM" id="SSF55347">
    <property type="entry name" value="Glyceraldehyde-3-phosphate dehydrogenase-like, C-terminal domain"/>
    <property type="match status" value="1"/>
</dbReference>
<comment type="pathway">
    <text evidence="1">Carbohydrate degradation; pentose phosphate pathway.</text>
</comment>
<dbReference type="Gene3D" id="3.30.360.10">
    <property type="entry name" value="Dihydrodipicolinate Reductase, domain 2"/>
    <property type="match status" value="1"/>
</dbReference>
<dbReference type="GO" id="GO:0005829">
    <property type="term" value="C:cytosol"/>
    <property type="evidence" value="ECO:0007669"/>
    <property type="project" value="TreeGrafter"/>
</dbReference>
<keyword evidence="5" id="KW-0119">Carbohydrate metabolism</keyword>
<evidence type="ECO:0000313" key="10">
    <source>
        <dbReference type="RefSeq" id="XP_008485920.3"/>
    </source>
</evidence>
<dbReference type="AlphaFoldDB" id="A0A1S3DPU6"/>
<evidence type="ECO:0000256" key="7">
    <source>
        <dbReference type="SAM" id="SignalP"/>
    </source>
</evidence>
<evidence type="ECO:0000256" key="5">
    <source>
        <dbReference type="ARBA" id="ARBA00023277"/>
    </source>
</evidence>
<sequence>IIIIIIIFFTALNERKADIRIQYTDVPGDIFEGKTKRNELVMRVQPGEAVYVKMMTKTPGMSFDMEETELDLTYGSRYKVNVLKFDSKIEQVAGPDSRFRQFPFPLTRKYTSFL</sequence>
<dbReference type="PANTHER" id="PTHR23429:SF0">
    <property type="entry name" value="GLUCOSE-6-PHOSPHATE 1-DEHYDROGENASE"/>
    <property type="match status" value="1"/>
</dbReference>
<keyword evidence="9" id="KW-1185">Reference proteome</keyword>
<dbReference type="InterPro" id="IPR001282">
    <property type="entry name" value="G6P_DH"/>
</dbReference>
<feature type="non-terminal residue" evidence="10">
    <location>
        <position position="1"/>
    </location>
</feature>
<proteinExistence type="predicted"/>
<dbReference type="GO" id="GO:0006006">
    <property type="term" value="P:glucose metabolic process"/>
    <property type="evidence" value="ECO:0007669"/>
    <property type="project" value="InterPro"/>
</dbReference>
<dbReference type="GeneID" id="103522599"/>
<keyword evidence="3" id="KW-0521">NADP</keyword>
<dbReference type="PANTHER" id="PTHR23429">
    <property type="entry name" value="GLUCOSE-6-PHOSPHATE 1-DEHYDROGENASE G6PD"/>
    <property type="match status" value="1"/>
</dbReference>
<dbReference type="GO" id="GO:0004345">
    <property type="term" value="F:glucose-6-phosphate dehydrogenase activity"/>
    <property type="evidence" value="ECO:0007669"/>
    <property type="project" value="UniProtKB-EC"/>
</dbReference>
<dbReference type="STRING" id="121845.A0A1S3DPU6"/>
<evidence type="ECO:0000259" key="8">
    <source>
        <dbReference type="Pfam" id="PF02781"/>
    </source>
</evidence>
<dbReference type="GO" id="GO:0050661">
    <property type="term" value="F:NADP binding"/>
    <property type="evidence" value="ECO:0007669"/>
    <property type="project" value="InterPro"/>
</dbReference>
<dbReference type="InterPro" id="IPR022675">
    <property type="entry name" value="G6P_DH_C"/>
</dbReference>
<feature type="domain" description="Glucose-6-phosphate dehydrogenase C-terminal" evidence="8">
    <location>
        <begin position="11"/>
        <end position="80"/>
    </location>
</feature>
<keyword evidence="7" id="KW-0732">Signal</keyword>
<reference evidence="10" key="1">
    <citation type="submission" date="2025-08" db="UniProtKB">
        <authorList>
            <consortium name="RefSeq"/>
        </authorList>
    </citation>
    <scope>IDENTIFICATION</scope>
</reference>
<evidence type="ECO:0000256" key="1">
    <source>
        <dbReference type="ARBA" id="ARBA00004959"/>
    </source>
</evidence>
<dbReference type="Proteomes" id="UP000079169">
    <property type="component" value="Unplaced"/>
</dbReference>
<evidence type="ECO:0000313" key="9">
    <source>
        <dbReference type="Proteomes" id="UP000079169"/>
    </source>
</evidence>
<dbReference type="Pfam" id="PF02781">
    <property type="entry name" value="G6PD_C"/>
    <property type="match status" value="1"/>
</dbReference>
<dbReference type="EC" id="1.1.1.49" evidence="2"/>
<evidence type="ECO:0000256" key="2">
    <source>
        <dbReference type="ARBA" id="ARBA00013019"/>
    </source>
</evidence>
<protein>
    <recommendedName>
        <fullName evidence="2">glucose-6-phosphate dehydrogenase (NADP(+))</fullName>
        <ecNumber evidence="2">1.1.1.49</ecNumber>
    </recommendedName>
</protein>
<feature type="chain" id="PRO_5018095394" description="glucose-6-phosphate dehydrogenase (NADP(+))" evidence="7">
    <location>
        <begin position="18"/>
        <end position="114"/>
    </location>
</feature>
<dbReference type="PaxDb" id="121845-A0A1S3DPU6"/>
<dbReference type="KEGG" id="dci:103522599"/>
<accession>A0A1S3DPU6</accession>
<gene>
    <name evidence="10" type="primary">LOC103522599</name>
</gene>
<name>A0A1S3DPU6_DIACI</name>
<feature type="non-terminal residue" evidence="10">
    <location>
        <position position="114"/>
    </location>
</feature>
<comment type="catalytic activity">
    <reaction evidence="6">
        <text>D-glucose 6-phosphate + NADP(+) = 6-phospho-D-glucono-1,5-lactone + NADPH + H(+)</text>
        <dbReference type="Rhea" id="RHEA:15841"/>
        <dbReference type="ChEBI" id="CHEBI:15378"/>
        <dbReference type="ChEBI" id="CHEBI:57783"/>
        <dbReference type="ChEBI" id="CHEBI:57955"/>
        <dbReference type="ChEBI" id="CHEBI:58349"/>
        <dbReference type="ChEBI" id="CHEBI:61548"/>
        <dbReference type="EC" id="1.1.1.49"/>
    </reaction>
    <physiologicalReaction direction="left-to-right" evidence="6">
        <dbReference type="Rhea" id="RHEA:15842"/>
    </physiologicalReaction>
</comment>
<evidence type="ECO:0000256" key="4">
    <source>
        <dbReference type="ARBA" id="ARBA00023002"/>
    </source>
</evidence>
<organism evidence="9 10">
    <name type="scientific">Diaphorina citri</name>
    <name type="common">Asian citrus psyllid</name>
    <dbReference type="NCBI Taxonomy" id="121845"/>
    <lineage>
        <taxon>Eukaryota</taxon>
        <taxon>Metazoa</taxon>
        <taxon>Ecdysozoa</taxon>
        <taxon>Arthropoda</taxon>
        <taxon>Hexapoda</taxon>
        <taxon>Insecta</taxon>
        <taxon>Pterygota</taxon>
        <taxon>Neoptera</taxon>
        <taxon>Paraneoptera</taxon>
        <taxon>Hemiptera</taxon>
        <taxon>Sternorrhyncha</taxon>
        <taxon>Psylloidea</taxon>
        <taxon>Psyllidae</taxon>
        <taxon>Diaphorininae</taxon>
        <taxon>Diaphorina</taxon>
    </lineage>
</organism>